<dbReference type="Gene3D" id="3.30.70.270">
    <property type="match status" value="1"/>
</dbReference>
<dbReference type="InterPro" id="IPR043502">
    <property type="entry name" value="DNA/RNA_pol_sf"/>
</dbReference>
<reference evidence="2" key="1">
    <citation type="submission" date="2017-01" db="EMBL/GenBank/DDBJ databases">
        <authorList>
            <person name="Wang Y."/>
            <person name="White M."/>
            <person name="Kvist S."/>
            <person name="Moncalvo J.-M."/>
        </authorList>
    </citation>
    <scope>NUCLEOTIDE SEQUENCE [LARGE SCALE GENOMIC DNA]</scope>
    <source>
        <strain evidence="2">ID-206-W2</strain>
    </source>
</reference>
<dbReference type="EMBL" id="LSSM01003317">
    <property type="protein sequence ID" value="OMJ18313.1"/>
    <property type="molecule type" value="Genomic_DNA"/>
</dbReference>
<dbReference type="OrthoDB" id="5920460at2759"/>
<gene>
    <name evidence="1" type="ORF">AYI69_g7082</name>
</gene>
<dbReference type="AlphaFoldDB" id="A0A1R1XUH4"/>
<proteinExistence type="predicted"/>
<evidence type="ECO:0000313" key="1">
    <source>
        <dbReference type="EMBL" id="OMJ18313.1"/>
    </source>
</evidence>
<dbReference type="InterPro" id="IPR043128">
    <property type="entry name" value="Rev_trsase/Diguanyl_cyclase"/>
</dbReference>
<keyword evidence="2" id="KW-1185">Reference proteome</keyword>
<dbReference type="Proteomes" id="UP000187429">
    <property type="component" value="Unassembled WGS sequence"/>
</dbReference>
<sequence>MPKCAVPILLGLDVCQSLEAKISYRSESFTFTYGSSKFRLQLLSKENLIGSQNMYSESESSGEEAVPLLYSSVNAELSDEGIPDINEQFDEPDAINMSSDLDEMEKKELIKLLGSYEAAFATDFGDLNQIKGAEFHINVKSDVLPFSSRLRRRVDECLDSLSKKSYFTTLDLMTGYWQIPVDPKSRKYTAFIAPTGIARQYSKVYY</sequence>
<protein>
    <submittedName>
        <fullName evidence="1">Transposon Ty3-I Gag-Pol polyprotein</fullName>
    </submittedName>
</protein>
<accession>A0A1R1XUH4</accession>
<dbReference type="SUPFAM" id="SSF56672">
    <property type="entry name" value="DNA/RNA polymerases"/>
    <property type="match status" value="1"/>
</dbReference>
<dbReference type="Gene3D" id="3.10.10.10">
    <property type="entry name" value="HIV Type 1 Reverse Transcriptase, subunit A, domain 1"/>
    <property type="match status" value="1"/>
</dbReference>
<comment type="caution">
    <text evidence="1">The sequence shown here is derived from an EMBL/GenBank/DDBJ whole genome shotgun (WGS) entry which is preliminary data.</text>
</comment>
<name>A0A1R1XUH4_9FUNG</name>
<organism evidence="1 2">
    <name type="scientific">Smittium culicis</name>
    <dbReference type="NCBI Taxonomy" id="133412"/>
    <lineage>
        <taxon>Eukaryota</taxon>
        <taxon>Fungi</taxon>
        <taxon>Fungi incertae sedis</taxon>
        <taxon>Zoopagomycota</taxon>
        <taxon>Kickxellomycotina</taxon>
        <taxon>Harpellomycetes</taxon>
        <taxon>Harpellales</taxon>
        <taxon>Legeriomycetaceae</taxon>
        <taxon>Smittium</taxon>
    </lineage>
</organism>
<evidence type="ECO:0000313" key="2">
    <source>
        <dbReference type="Proteomes" id="UP000187429"/>
    </source>
</evidence>